<evidence type="ECO:0000313" key="16">
    <source>
        <dbReference type="Proteomes" id="UP001180536"/>
    </source>
</evidence>
<keyword evidence="16" id="KW-1185">Reference proteome</keyword>
<keyword evidence="5 15" id="KW-0808">Transferase</keyword>
<dbReference type="PROSITE" id="PS50109">
    <property type="entry name" value="HIS_KIN"/>
    <property type="match status" value="1"/>
</dbReference>
<gene>
    <name evidence="15" type="ORF">J2X16_004136</name>
</gene>
<evidence type="ECO:0000256" key="2">
    <source>
        <dbReference type="ARBA" id="ARBA00004141"/>
    </source>
</evidence>
<evidence type="ECO:0000256" key="4">
    <source>
        <dbReference type="ARBA" id="ARBA00022553"/>
    </source>
</evidence>
<comment type="caution">
    <text evidence="15">The sequence shown here is derived from an EMBL/GenBank/DDBJ whole genome shotgun (WGS) entry which is preliminary data.</text>
</comment>
<dbReference type="EC" id="2.7.13.3" evidence="3"/>
<dbReference type="SUPFAM" id="SSF47384">
    <property type="entry name" value="Homodimeric domain of signal transducing histidine kinase"/>
    <property type="match status" value="1"/>
</dbReference>
<dbReference type="InterPro" id="IPR003660">
    <property type="entry name" value="HAMP_dom"/>
</dbReference>
<dbReference type="GO" id="GO:0004673">
    <property type="term" value="F:protein histidine kinase activity"/>
    <property type="evidence" value="ECO:0007669"/>
    <property type="project" value="UniProtKB-EC"/>
</dbReference>
<dbReference type="InterPro" id="IPR050428">
    <property type="entry name" value="TCS_sensor_his_kinase"/>
</dbReference>
<dbReference type="PANTHER" id="PTHR45436:SF14">
    <property type="entry name" value="SENSOR PROTEIN QSEC"/>
    <property type="match status" value="1"/>
</dbReference>
<dbReference type="PANTHER" id="PTHR45436">
    <property type="entry name" value="SENSOR HISTIDINE KINASE YKOH"/>
    <property type="match status" value="1"/>
</dbReference>
<accession>A0ABU1ZDX2</accession>
<keyword evidence="7" id="KW-0547">Nucleotide-binding</keyword>
<name>A0ABU1ZDX2_9BURK</name>
<evidence type="ECO:0000256" key="7">
    <source>
        <dbReference type="ARBA" id="ARBA00022741"/>
    </source>
</evidence>
<evidence type="ECO:0000259" key="14">
    <source>
        <dbReference type="PROSITE" id="PS50885"/>
    </source>
</evidence>
<proteinExistence type="predicted"/>
<evidence type="ECO:0000256" key="5">
    <source>
        <dbReference type="ARBA" id="ARBA00022679"/>
    </source>
</evidence>
<dbReference type="InterPro" id="IPR036097">
    <property type="entry name" value="HisK_dim/P_sf"/>
</dbReference>
<dbReference type="InterPro" id="IPR003594">
    <property type="entry name" value="HATPase_dom"/>
</dbReference>
<comment type="subcellular location">
    <subcellularLocation>
        <location evidence="2">Membrane</location>
        <topology evidence="2">Multi-pass membrane protein</topology>
    </subcellularLocation>
</comment>
<dbReference type="Gene3D" id="1.10.287.130">
    <property type="match status" value="1"/>
</dbReference>
<evidence type="ECO:0000256" key="10">
    <source>
        <dbReference type="ARBA" id="ARBA00022989"/>
    </source>
</evidence>
<dbReference type="InterPro" id="IPR003661">
    <property type="entry name" value="HisK_dim/P_dom"/>
</dbReference>
<keyword evidence="12" id="KW-0472">Membrane</keyword>
<protein>
    <recommendedName>
        <fullName evidence="3">histidine kinase</fullName>
        <ecNumber evidence="3">2.7.13.3</ecNumber>
    </recommendedName>
</protein>
<keyword evidence="10 12" id="KW-1133">Transmembrane helix</keyword>
<evidence type="ECO:0000256" key="12">
    <source>
        <dbReference type="SAM" id="Phobius"/>
    </source>
</evidence>
<dbReference type="Proteomes" id="UP001180536">
    <property type="component" value="Unassembled WGS sequence"/>
</dbReference>
<dbReference type="InterPro" id="IPR005467">
    <property type="entry name" value="His_kinase_dom"/>
</dbReference>
<reference evidence="15 16" key="1">
    <citation type="submission" date="2023-07" db="EMBL/GenBank/DDBJ databases">
        <title>Sorghum-associated microbial communities from plants grown in Nebraska, USA.</title>
        <authorList>
            <person name="Schachtman D."/>
        </authorList>
    </citation>
    <scope>NUCLEOTIDE SEQUENCE [LARGE SCALE GENOMIC DNA]</scope>
    <source>
        <strain evidence="15 16">BE310</strain>
    </source>
</reference>
<feature type="transmembrane region" description="Helical" evidence="12">
    <location>
        <begin position="151"/>
        <end position="180"/>
    </location>
</feature>
<dbReference type="SMART" id="SM00388">
    <property type="entry name" value="HisKA"/>
    <property type="match status" value="1"/>
</dbReference>
<dbReference type="SUPFAM" id="SSF55874">
    <property type="entry name" value="ATPase domain of HSP90 chaperone/DNA topoisomerase II/histidine kinase"/>
    <property type="match status" value="1"/>
</dbReference>
<keyword evidence="9" id="KW-0067">ATP-binding</keyword>
<dbReference type="Gene3D" id="3.30.565.10">
    <property type="entry name" value="Histidine kinase-like ATPase, C-terminal domain"/>
    <property type="match status" value="1"/>
</dbReference>
<feature type="domain" description="Histidine kinase" evidence="13">
    <location>
        <begin position="239"/>
        <end position="450"/>
    </location>
</feature>
<keyword evidence="11" id="KW-0902">Two-component regulatory system</keyword>
<evidence type="ECO:0000256" key="1">
    <source>
        <dbReference type="ARBA" id="ARBA00000085"/>
    </source>
</evidence>
<organism evidence="15 16">
    <name type="scientific">Pelomonas aquatica</name>
    <dbReference type="NCBI Taxonomy" id="431058"/>
    <lineage>
        <taxon>Bacteria</taxon>
        <taxon>Pseudomonadati</taxon>
        <taxon>Pseudomonadota</taxon>
        <taxon>Betaproteobacteria</taxon>
        <taxon>Burkholderiales</taxon>
        <taxon>Sphaerotilaceae</taxon>
        <taxon>Roseateles</taxon>
    </lineage>
</organism>
<keyword evidence="4" id="KW-0597">Phosphoprotein</keyword>
<feature type="domain" description="HAMP" evidence="14">
    <location>
        <begin position="179"/>
        <end position="231"/>
    </location>
</feature>
<comment type="catalytic activity">
    <reaction evidence="1">
        <text>ATP + protein L-histidine = ADP + protein N-phospho-L-histidine.</text>
        <dbReference type="EC" id="2.7.13.3"/>
    </reaction>
</comment>
<keyword evidence="8 15" id="KW-0418">Kinase</keyword>
<evidence type="ECO:0000256" key="6">
    <source>
        <dbReference type="ARBA" id="ARBA00022692"/>
    </source>
</evidence>
<evidence type="ECO:0000256" key="8">
    <source>
        <dbReference type="ARBA" id="ARBA00022777"/>
    </source>
</evidence>
<dbReference type="Pfam" id="PF02518">
    <property type="entry name" value="HATPase_c"/>
    <property type="match status" value="1"/>
</dbReference>
<evidence type="ECO:0000313" key="15">
    <source>
        <dbReference type="EMBL" id="MDR7298768.1"/>
    </source>
</evidence>
<evidence type="ECO:0000259" key="13">
    <source>
        <dbReference type="PROSITE" id="PS50109"/>
    </source>
</evidence>
<evidence type="ECO:0000256" key="9">
    <source>
        <dbReference type="ARBA" id="ARBA00022840"/>
    </source>
</evidence>
<dbReference type="RefSeq" id="WP_310347925.1">
    <property type="nucleotide sequence ID" value="NZ_JAVDXQ010000006.1"/>
</dbReference>
<dbReference type="InterPro" id="IPR036890">
    <property type="entry name" value="HATPase_C_sf"/>
</dbReference>
<evidence type="ECO:0000256" key="3">
    <source>
        <dbReference type="ARBA" id="ARBA00012438"/>
    </source>
</evidence>
<dbReference type="Pfam" id="PF00512">
    <property type="entry name" value="HisKA"/>
    <property type="match status" value="1"/>
</dbReference>
<dbReference type="EMBL" id="JAVDXQ010000006">
    <property type="protein sequence ID" value="MDR7298768.1"/>
    <property type="molecule type" value="Genomic_DNA"/>
</dbReference>
<sequence length="459" mass="48076">MKPPLRRPASLQARLLAGMLAVALGVGGLTTALSLRKAGHELDELLDAHLTQAAALLVVQHSHPLAHDDERVLDAPSLHRYAPRAVFQVFHEGELALRSSQAPTTPLVAGMAGGFHSVMRDGAGWRVFVTRGASADVTVLVGERESARDEILWALLAPLLGLGGAALGLIALLGAGVLHWGLAPLRRLRAELAARRPDELTALALADAPAELVPLLAALNSLFARIAALLQGERRLTADAAHELRTPIAAIRAQAQVAVGARDADERRHALAATLAGCDRAARLVDQLLMLARLEADAAPPRTLLDLRELARQALAEAAESPQNRGHALALEADSALQAQGDPLLAQVLLRNLLDNALRYSPPGSPVLLRVAATLAGWRLTIEDGGPSLDDSGLARLGQRFQRGADAAAPGSGLGWSIVKRIAALQGWAVTADRSPALGGLRVALAPEKSSDDLSTAAS</sequence>
<evidence type="ECO:0000256" key="11">
    <source>
        <dbReference type="ARBA" id="ARBA00023012"/>
    </source>
</evidence>
<dbReference type="CDD" id="cd00082">
    <property type="entry name" value="HisKA"/>
    <property type="match status" value="1"/>
</dbReference>
<dbReference type="SMART" id="SM00387">
    <property type="entry name" value="HATPase_c"/>
    <property type="match status" value="1"/>
</dbReference>
<dbReference type="PROSITE" id="PS50885">
    <property type="entry name" value="HAMP"/>
    <property type="match status" value="1"/>
</dbReference>
<keyword evidence="6 12" id="KW-0812">Transmembrane</keyword>